<sequence length="74" mass="7823">MTATIEPWLRAILRSPGGQHRLIDHDGPEGPELACPALGIAYPVVDGIPVLLQDEARELTAEEIEALGAGPEQG</sequence>
<dbReference type="Proteomes" id="UP001157109">
    <property type="component" value="Unassembled WGS sequence"/>
</dbReference>
<dbReference type="RefSeq" id="WP_241444338.1">
    <property type="nucleotide sequence ID" value="NZ_BSUJ01000001.1"/>
</dbReference>
<gene>
    <name evidence="1" type="ORF">GCM10025862_05580</name>
</gene>
<comment type="caution">
    <text evidence="1">The sequence shown here is derived from an EMBL/GenBank/DDBJ whole genome shotgun (WGS) entry which is preliminary data.</text>
</comment>
<evidence type="ECO:0000313" key="1">
    <source>
        <dbReference type="EMBL" id="GMA18537.1"/>
    </source>
</evidence>
<dbReference type="Gene3D" id="2.20.25.10">
    <property type="match status" value="1"/>
</dbReference>
<name>A0ABQ6HJI7_9MICO</name>
<evidence type="ECO:0000313" key="2">
    <source>
        <dbReference type="Proteomes" id="UP001157109"/>
    </source>
</evidence>
<organism evidence="1 2">
    <name type="scientific">Arsenicicoccus piscis</name>
    <dbReference type="NCBI Taxonomy" id="673954"/>
    <lineage>
        <taxon>Bacteria</taxon>
        <taxon>Bacillati</taxon>
        <taxon>Actinomycetota</taxon>
        <taxon>Actinomycetes</taxon>
        <taxon>Micrococcales</taxon>
        <taxon>Intrasporangiaceae</taxon>
        <taxon>Arsenicicoccus</taxon>
    </lineage>
</organism>
<keyword evidence="2" id="KW-1185">Reference proteome</keyword>
<protein>
    <recommendedName>
        <fullName evidence="3">Trm112 family protein</fullName>
    </recommendedName>
</protein>
<proteinExistence type="predicted"/>
<accession>A0ABQ6HJI7</accession>
<reference evidence="2" key="1">
    <citation type="journal article" date="2019" name="Int. J. Syst. Evol. Microbiol.">
        <title>The Global Catalogue of Microorganisms (GCM) 10K type strain sequencing project: providing services to taxonomists for standard genome sequencing and annotation.</title>
        <authorList>
            <consortium name="The Broad Institute Genomics Platform"/>
            <consortium name="The Broad Institute Genome Sequencing Center for Infectious Disease"/>
            <person name="Wu L."/>
            <person name="Ma J."/>
        </authorList>
    </citation>
    <scope>NUCLEOTIDE SEQUENCE [LARGE SCALE GENOMIC DNA]</scope>
    <source>
        <strain evidence="2">NBRC 105830</strain>
    </source>
</reference>
<dbReference type="EMBL" id="BSUJ01000001">
    <property type="protein sequence ID" value="GMA18537.1"/>
    <property type="molecule type" value="Genomic_DNA"/>
</dbReference>
<dbReference type="SUPFAM" id="SSF158997">
    <property type="entry name" value="Trm112p-like"/>
    <property type="match status" value="1"/>
</dbReference>
<evidence type="ECO:0008006" key="3">
    <source>
        <dbReference type="Google" id="ProtNLM"/>
    </source>
</evidence>